<feature type="domain" description="Major facilitator superfamily (MFS) profile" evidence="7">
    <location>
        <begin position="1"/>
        <end position="181"/>
    </location>
</feature>
<evidence type="ECO:0000256" key="6">
    <source>
        <dbReference type="SAM" id="Phobius"/>
    </source>
</evidence>
<reference evidence="9" key="1">
    <citation type="submission" date="2017-01" db="EMBL/GenBank/DDBJ databases">
        <authorList>
            <person name="Wang Y."/>
            <person name="White M."/>
            <person name="Kvist S."/>
            <person name="Moncalvo J.-M."/>
        </authorList>
    </citation>
    <scope>NUCLEOTIDE SEQUENCE [LARGE SCALE GENOMIC DNA]</scope>
    <source>
        <strain evidence="9">COL-18-3</strain>
    </source>
</reference>
<dbReference type="GO" id="GO:0015149">
    <property type="term" value="F:hexose transmembrane transporter activity"/>
    <property type="evidence" value="ECO:0007669"/>
    <property type="project" value="TreeGrafter"/>
</dbReference>
<name>A0A1R1PGD0_ZANCU</name>
<dbReference type="GO" id="GO:0016020">
    <property type="term" value="C:membrane"/>
    <property type="evidence" value="ECO:0007669"/>
    <property type="project" value="UniProtKB-SubCell"/>
</dbReference>
<keyword evidence="5 6" id="KW-0472">Membrane</keyword>
<dbReference type="AlphaFoldDB" id="A0A1R1PGD0"/>
<dbReference type="SUPFAM" id="SSF103473">
    <property type="entry name" value="MFS general substrate transporter"/>
    <property type="match status" value="1"/>
</dbReference>
<gene>
    <name evidence="8" type="ORF">AX774_g6589</name>
</gene>
<dbReference type="InterPro" id="IPR020846">
    <property type="entry name" value="MFS_dom"/>
</dbReference>
<keyword evidence="3 6" id="KW-0812">Transmembrane</keyword>
<dbReference type="Gene3D" id="1.20.1250.20">
    <property type="entry name" value="MFS general substrate transporter like domains"/>
    <property type="match status" value="1"/>
</dbReference>
<evidence type="ECO:0000259" key="7">
    <source>
        <dbReference type="PROSITE" id="PS50850"/>
    </source>
</evidence>
<dbReference type="InterPro" id="IPR005829">
    <property type="entry name" value="Sugar_transporter_CS"/>
</dbReference>
<dbReference type="InterPro" id="IPR045263">
    <property type="entry name" value="GLUT"/>
</dbReference>
<dbReference type="InterPro" id="IPR036259">
    <property type="entry name" value="MFS_trans_sf"/>
</dbReference>
<evidence type="ECO:0000313" key="8">
    <source>
        <dbReference type="EMBL" id="OMH79973.1"/>
    </source>
</evidence>
<evidence type="ECO:0000256" key="5">
    <source>
        <dbReference type="ARBA" id="ARBA00023136"/>
    </source>
</evidence>
<keyword evidence="2" id="KW-0813">Transport</keyword>
<dbReference type="PANTHER" id="PTHR23503">
    <property type="entry name" value="SOLUTE CARRIER FAMILY 2"/>
    <property type="match status" value="1"/>
</dbReference>
<keyword evidence="9" id="KW-1185">Reference proteome</keyword>
<keyword evidence="8" id="KW-0762">Sugar transport</keyword>
<dbReference type="EMBL" id="LSSK01001343">
    <property type="protein sequence ID" value="OMH79973.1"/>
    <property type="molecule type" value="Genomic_DNA"/>
</dbReference>
<feature type="transmembrane region" description="Helical" evidence="6">
    <location>
        <begin position="83"/>
        <end position="102"/>
    </location>
</feature>
<evidence type="ECO:0000256" key="3">
    <source>
        <dbReference type="ARBA" id="ARBA00022692"/>
    </source>
</evidence>
<dbReference type="Proteomes" id="UP000188320">
    <property type="component" value="Unassembled WGS sequence"/>
</dbReference>
<proteinExistence type="predicted"/>
<protein>
    <submittedName>
        <fullName evidence="8">Solute carrier family 2, facilitated glucose transporter member 1</fullName>
    </submittedName>
</protein>
<keyword evidence="4 6" id="KW-1133">Transmembrane helix</keyword>
<organism evidence="8 9">
    <name type="scientific">Zancudomyces culisetae</name>
    <name type="common">Gut fungus</name>
    <name type="synonym">Smittium culisetae</name>
    <dbReference type="NCBI Taxonomy" id="1213189"/>
    <lineage>
        <taxon>Eukaryota</taxon>
        <taxon>Fungi</taxon>
        <taxon>Fungi incertae sedis</taxon>
        <taxon>Zoopagomycota</taxon>
        <taxon>Kickxellomycotina</taxon>
        <taxon>Harpellomycetes</taxon>
        <taxon>Harpellales</taxon>
        <taxon>Legeriomycetaceae</taxon>
        <taxon>Zancudomyces</taxon>
    </lineage>
</organism>
<evidence type="ECO:0000256" key="4">
    <source>
        <dbReference type="ARBA" id="ARBA00022989"/>
    </source>
</evidence>
<comment type="caution">
    <text evidence="8">The sequence shown here is derived from an EMBL/GenBank/DDBJ whole genome shotgun (WGS) entry which is preliminary data.</text>
</comment>
<evidence type="ECO:0000256" key="2">
    <source>
        <dbReference type="ARBA" id="ARBA00022448"/>
    </source>
</evidence>
<accession>A0A1R1PGD0</accession>
<evidence type="ECO:0000256" key="1">
    <source>
        <dbReference type="ARBA" id="ARBA00004141"/>
    </source>
</evidence>
<dbReference type="PROSITE" id="PS00217">
    <property type="entry name" value="SUGAR_TRANSPORT_2"/>
    <property type="match status" value="1"/>
</dbReference>
<dbReference type="OrthoDB" id="4540492at2759"/>
<dbReference type="PROSITE" id="PS50850">
    <property type="entry name" value="MFS"/>
    <property type="match status" value="1"/>
</dbReference>
<dbReference type="PANTHER" id="PTHR23503:SF8">
    <property type="entry name" value="FACILITATED GLUCOSE TRANSPORTER PROTEIN 1"/>
    <property type="match status" value="1"/>
</dbReference>
<dbReference type="InterPro" id="IPR005828">
    <property type="entry name" value="MFS_sugar_transport-like"/>
</dbReference>
<evidence type="ECO:0000313" key="9">
    <source>
        <dbReference type="Proteomes" id="UP000188320"/>
    </source>
</evidence>
<sequence>MFFVGAALEAFLVAPAMLISGRFVSGLGSGVAIVVSPMYLTEIAPVKSRDSLNLLSQLAIVLGIMVSELMGYFFKSGSLWRNVFGFGMVVGILQAVLLHFAVESPNFYFISNKQDEAENALRKLRGCHNVNAELNSWTAKLAIGSAYLPSDKELNGSNGAKKTRGGANHYSILTIFTKSKY</sequence>
<dbReference type="Pfam" id="PF00083">
    <property type="entry name" value="Sugar_tr"/>
    <property type="match status" value="1"/>
</dbReference>
<comment type="subcellular location">
    <subcellularLocation>
        <location evidence="1">Membrane</location>
        <topology evidence="1">Multi-pass membrane protein</topology>
    </subcellularLocation>
</comment>
<feature type="transmembrane region" description="Helical" evidence="6">
    <location>
        <begin position="54"/>
        <end position="74"/>
    </location>
</feature>